<gene>
    <name evidence="12" type="primary">LOC106821213</name>
</gene>
<evidence type="ECO:0000256" key="1">
    <source>
        <dbReference type="ARBA" id="ARBA00004759"/>
    </source>
</evidence>
<evidence type="ECO:0000256" key="8">
    <source>
        <dbReference type="ARBA" id="ARBA00023004"/>
    </source>
</evidence>
<reference evidence="12" key="1">
    <citation type="submission" date="2025-08" db="UniProtKB">
        <authorList>
            <consortium name="RefSeq"/>
        </authorList>
    </citation>
    <scope>IDENTIFICATION</scope>
</reference>
<dbReference type="GeneID" id="106821213"/>
<dbReference type="Pfam" id="PF05995">
    <property type="entry name" value="CDO_I"/>
    <property type="match status" value="1"/>
</dbReference>
<keyword evidence="8 9" id="KW-0408">Iron</keyword>
<dbReference type="PANTHER" id="PTHR12918:SF1">
    <property type="entry name" value="CYSTEINE DIOXYGENASE TYPE 1"/>
    <property type="match status" value="1"/>
</dbReference>
<evidence type="ECO:0000313" key="12">
    <source>
        <dbReference type="RefSeq" id="XP_014681408.1"/>
    </source>
</evidence>
<sequence>MAKTQECKLDSSFRQRLNDTLKHKNSDSNNDSGADTDTASNDSLGLHRIENPSHTDLACSLHLYCPPFDECFTFDERTAHKNTCKTTFHSKFGVRTPF</sequence>
<protein>
    <recommendedName>
        <fullName evidence="3 9">Cysteine dioxygenase</fullName>
        <ecNumber evidence="3 9">1.13.11.20</ecNumber>
    </recommendedName>
</protein>
<comment type="cofactor">
    <cofactor evidence="9">
        <name>Fe cation</name>
        <dbReference type="ChEBI" id="CHEBI:24875"/>
    </cofactor>
    <text evidence="9">Binds 1 Fe cation per subunit.</text>
</comment>
<feature type="non-terminal residue" evidence="12">
    <location>
        <position position="98"/>
    </location>
</feature>
<dbReference type="EC" id="1.13.11.20" evidence="3 9"/>
<dbReference type="Gene3D" id="2.60.120.10">
    <property type="entry name" value="Jelly Rolls"/>
    <property type="match status" value="1"/>
</dbReference>
<evidence type="ECO:0000256" key="2">
    <source>
        <dbReference type="ARBA" id="ARBA00006622"/>
    </source>
</evidence>
<accession>A0ABM1FAD7</accession>
<proteinExistence type="inferred from homology"/>
<evidence type="ECO:0000256" key="4">
    <source>
        <dbReference type="ARBA" id="ARBA00022723"/>
    </source>
</evidence>
<evidence type="ECO:0000256" key="7">
    <source>
        <dbReference type="ARBA" id="ARBA00023002"/>
    </source>
</evidence>
<comment type="similarity">
    <text evidence="2 9">Belongs to the cysteine dioxygenase family.</text>
</comment>
<dbReference type="RefSeq" id="XP_014681408.1">
    <property type="nucleotide sequence ID" value="XM_014825922.1"/>
</dbReference>
<organism evidence="11 12">
    <name type="scientific">Priapulus caudatus</name>
    <name type="common">Priapulid worm</name>
    <dbReference type="NCBI Taxonomy" id="37621"/>
    <lineage>
        <taxon>Eukaryota</taxon>
        <taxon>Metazoa</taxon>
        <taxon>Ecdysozoa</taxon>
        <taxon>Scalidophora</taxon>
        <taxon>Priapulida</taxon>
        <taxon>Priapulimorpha</taxon>
        <taxon>Priapulimorphida</taxon>
        <taxon>Priapulidae</taxon>
        <taxon>Priapulus</taxon>
    </lineage>
</organism>
<feature type="region of interest" description="Disordered" evidence="10">
    <location>
        <begin position="19"/>
        <end position="47"/>
    </location>
</feature>
<dbReference type="InterPro" id="IPR011051">
    <property type="entry name" value="RmlC_Cupin_sf"/>
</dbReference>
<evidence type="ECO:0000256" key="6">
    <source>
        <dbReference type="ARBA" id="ARBA00022964"/>
    </source>
</evidence>
<dbReference type="InterPro" id="IPR010300">
    <property type="entry name" value="CDO_1"/>
</dbReference>
<comment type="catalytic activity">
    <reaction evidence="9">
        <text>L-cysteine + O2 = 3-sulfino-L-alanine + H(+)</text>
        <dbReference type="Rhea" id="RHEA:20441"/>
        <dbReference type="ChEBI" id="CHEBI:15378"/>
        <dbReference type="ChEBI" id="CHEBI:15379"/>
        <dbReference type="ChEBI" id="CHEBI:35235"/>
        <dbReference type="ChEBI" id="CHEBI:61085"/>
        <dbReference type="EC" id="1.13.11.20"/>
    </reaction>
</comment>
<name>A0ABM1FAD7_PRICU</name>
<keyword evidence="7 9" id="KW-0560">Oxidoreductase</keyword>
<dbReference type="Proteomes" id="UP000695022">
    <property type="component" value="Unplaced"/>
</dbReference>
<keyword evidence="4 9" id="KW-0479">Metal-binding</keyword>
<keyword evidence="11" id="KW-1185">Reference proteome</keyword>
<dbReference type="PANTHER" id="PTHR12918">
    <property type="entry name" value="CYSTEINE DIOXYGENASE"/>
    <property type="match status" value="1"/>
</dbReference>
<dbReference type="InterPro" id="IPR014710">
    <property type="entry name" value="RmlC-like_jellyroll"/>
</dbReference>
<dbReference type="SUPFAM" id="SSF51182">
    <property type="entry name" value="RmlC-like cupins"/>
    <property type="match status" value="1"/>
</dbReference>
<feature type="compositionally biased region" description="Polar residues" evidence="10">
    <location>
        <begin position="27"/>
        <end position="43"/>
    </location>
</feature>
<keyword evidence="6 9" id="KW-0223">Dioxygenase</keyword>
<keyword evidence="5" id="KW-0883">Thioether bond</keyword>
<evidence type="ECO:0000256" key="3">
    <source>
        <dbReference type="ARBA" id="ARBA00013133"/>
    </source>
</evidence>
<evidence type="ECO:0000256" key="10">
    <source>
        <dbReference type="SAM" id="MobiDB-lite"/>
    </source>
</evidence>
<evidence type="ECO:0000313" key="11">
    <source>
        <dbReference type="Proteomes" id="UP000695022"/>
    </source>
</evidence>
<comment type="pathway">
    <text evidence="1 9">Organosulfur biosynthesis; taurine biosynthesis; hypotaurine from L-cysteine: step 1/2.</text>
</comment>
<evidence type="ECO:0000256" key="5">
    <source>
        <dbReference type="ARBA" id="ARBA00022784"/>
    </source>
</evidence>
<evidence type="ECO:0000256" key="9">
    <source>
        <dbReference type="RuleBase" id="RU366010"/>
    </source>
</evidence>